<accession>A0ABM0MF03</accession>
<keyword evidence="1" id="KW-1185">Reference proteome</keyword>
<dbReference type="GeneID" id="102800821"/>
<protein>
    <submittedName>
        <fullName evidence="2">Uncharacterized protein LOC102800821</fullName>
    </submittedName>
</protein>
<proteinExistence type="predicted"/>
<dbReference type="Proteomes" id="UP000694865">
    <property type="component" value="Unplaced"/>
</dbReference>
<evidence type="ECO:0000313" key="2">
    <source>
        <dbReference type="RefSeq" id="XP_006818594.1"/>
    </source>
</evidence>
<organism evidence="1 2">
    <name type="scientific">Saccoglossus kowalevskii</name>
    <name type="common">Acorn worm</name>
    <dbReference type="NCBI Taxonomy" id="10224"/>
    <lineage>
        <taxon>Eukaryota</taxon>
        <taxon>Metazoa</taxon>
        <taxon>Hemichordata</taxon>
        <taxon>Enteropneusta</taxon>
        <taxon>Harrimaniidae</taxon>
        <taxon>Saccoglossus</taxon>
    </lineage>
</organism>
<reference evidence="2" key="1">
    <citation type="submission" date="2025-08" db="UniProtKB">
        <authorList>
            <consortium name="RefSeq"/>
        </authorList>
    </citation>
    <scope>IDENTIFICATION</scope>
    <source>
        <tissue evidence="2">Testes</tissue>
    </source>
</reference>
<gene>
    <name evidence="2" type="primary">LOC102800821</name>
</gene>
<name>A0ABM0MF03_SACKO</name>
<sequence length="160" mass="18500">MTTENHISEPPKCSLIPDFNRKTEGHFLTFTLRTKQISEMCGIESLLKQKTTRKSMNCLETYTDSYLSIDNGKYTAKLPWKKDHPPLPTNYDVTTRRTRSMIRQLTPKLIAKYDDIISEQKQCGSISEVNYPDPDIGHYLPHRAVKKDSATTTFRIALRF</sequence>
<dbReference type="RefSeq" id="XP_006818594.1">
    <property type="nucleotide sequence ID" value="XM_006818531.1"/>
</dbReference>
<evidence type="ECO:0000313" key="1">
    <source>
        <dbReference type="Proteomes" id="UP000694865"/>
    </source>
</evidence>